<evidence type="ECO:0000313" key="1">
    <source>
        <dbReference type="EMBL" id="GAA1413577.1"/>
    </source>
</evidence>
<comment type="caution">
    <text evidence="1">The sequence shown here is derived from an EMBL/GenBank/DDBJ whole genome shotgun (WGS) entry which is preliminary data.</text>
</comment>
<dbReference type="RefSeq" id="WP_344344669.1">
    <property type="nucleotide sequence ID" value="NZ_BAAAKJ010000461.1"/>
</dbReference>
<evidence type="ECO:0000313" key="2">
    <source>
        <dbReference type="Proteomes" id="UP001499863"/>
    </source>
</evidence>
<protein>
    <submittedName>
        <fullName evidence="1">Uncharacterized protein</fullName>
    </submittedName>
</protein>
<organism evidence="1 2">
    <name type="scientific">Kitasatospora putterlickiae</name>
    <dbReference type="NCBI Taxonomy" id="221725"/>
    <lineage>
        <taxon>Bacteria</taxon>
        <taxon>Bacillati</taxon>
        <taxon>Actinomycetota</taxon>
        <taxon>Actinomycetes</taxon>
        <taxon>Kitasatosporales</taxon>
        <taxon>Streptomycetaceae</taxon>
        <taxon>Kitasatospora</taxon>
    </lineage>
</organism>
<proteinExistence type="predicted"/>
<sequence>MYAHWGTFTKNDTLADCLGLAQTALLRQGFQVWDLAGDGDYQVIGGTSDVIATIVCVPQSGNIWLTVSAYSTDSALAERTRNDVRAYIVNSVRID</sequence>
<dbReference type="EMBL" id="BAAAKJ010000461">
    <property type="protein sequence ID" value="GAA1413577.1"/>
    <property type="molecule type" value="Genomic_DNA"/>
</dbReference>
<dbReference type="Proteomes" id="UP001499863">
    <property type="component" value="Unassembled WGS sequence"/>
</dbReference>
<name>A0ABN1YH73_9ACTN</name>
<gene>
    <name evidence="1" type="ORF">GCM10009639_66940</name>
</gene>
<keyword evidence="2" id="KW-1185">Reference proteome</keyword>
<accession>A0ABN1YH73</accession>
<reference evidence="1 2" key="1">
    <citation type="journal article" date="2019" name="Int. J. Syst. Evol. Microbiol.">
        <title>The Global Catalogue of Microorganisms (GCM) 10K type strain sequencing project: providing services to taxonomists for standard genome sequencing and annotation.</title>
        <authorList>
            <consortium name="The Broad Institute Genomics Platform"/>
            <consortium name="The Broad Institute Genome Sequencing Center for Infectious Disease"/>
            <person name="Wu L."/>
            <person name="Ma J."/>
        </authorList>
    </citation>
    <scope>NUCLEOTIDE SEQUENCE [LARGE SCALE GENOMIC DNA]</scope>
    <source>
        <strain evidence="1 2">JCM 12393</strain>
    </source>
</reference>